<dbReference type="PROSITE" id="PS00197">
    <property type="entry name" value="2FE2S_FER_1"/>
    <property type="match status" value="1"/>
</dbReference>
<proteinExistence type="predicted"/>
<keyword evidence="3" id="KW-1185">Reference proteome</keyword>
<organism evidence="2 3">
    <name type="scientific">Methylophilus aquaticus</name>
    <dbReference type="NCBI Taxonomy" id="1971610"/>
    <lineage>
        <taxon>Bacteria</taxon>
        <taxon>Pseudomonadati</taxon>
        <taxon>Pseudomonadota</taxon>
        <taxon>Betaproteobacteria</taxon>
        <taxon>Nitrosomonadales</taxon>
        <taxon>Methylophilaceae</taxon>
        <taxon>Methylophilus</taxon>
    </lineage>
</organism>
<dbReference type="EMBL" id="JAVCAP010000021">
    <property type="protein sequence ID" value="MDP8568356.1"/>
    <property type="molecule type" value="Genomic_DNA"/>
</dbReference>
<dbReference type="CDD" id="cd00207">
    <property type="entry name" value="fer2"/>
    <property type="match status" value="1"/>
</dbReference>
<reference evidence="3" key="1">
    <citation type="journal article" date="2019" name="Int. J. Syst. Evol. Microbiol.">
        <title>The Global Catalogue of Microorganisms (GCM) 10K type strain sequencing project: providing services to taxonomists for standard genome sequencing and annotation.</title>
        <authorList>
            <consortium name="The Broad Institute Genomics Platform"/>
            <consortium name="The Broad Institute Genome Sequencing Center for Infectious Disease"/>
            <person name="Wu L."/>
            <person name="Ma J."/>
        </authorList>
    </citation>
    <scope>NUCLEOTIDE SEQUENCE [LARGE SCALE GENOMIC DNA]</scope>
    <source>
        <strain evidence="3">VKM B-3159</strain>
    </source>
</reference>
<dbReference type="SUPFAM" id="SSF54292">
    <property type="entry name" value="2Fe-2S ferredoxin-like"/>
    <property type="match status" value="1"/>
</dbReference>
<dbReference type="InterPro" id="IPR036010">
    <property type="entry name" value="2Fe-2S_ferredoxin-like_sf"/>
</dbReference>
<gene>
    <name evidence="2" type="primary">yfaE</name>
    <name evidence="2" type="ORF">Q9291_10890</name>
</gene>
<feature type="domain" description="2Fe-2S ferredoxin-type" evidence="1">
    <location>
        <begin position="1"/>
        <end position="89"/>
    </location>
</feature>
<evidence type="ECO:0000259" key="1">
    <source>
        <dbReference type="PROSITE" id="PS51085"/>
    </source>
</evidence>
<dbReference type="Pfam" id="PF00111">
    <property type="entry name" value="Fer2"/>
    <property type="match status" value="1"/>
</dbReference>
<dbReference type="NCBIfam" id="NF007985">
    <property type="entry name" value="PRK10713.1"/>
    <property type="match status" value="1"/>
</dbReference>
<dbReference type="RefSeq" id="WP_306390075.1">
    <property type="nucleotide sequence ID" value="NZ_JAVCAP010000021.1"/>
</dbReference>
<name>A0ABT9JV11_9PROT</name>
<dbReference type="Proteomes" id="UP001225906">
    <property type="component" value="Unassembled WGS sequence"/>
</dbReference>
<dbReference type="InterPro" id="IPR006058">
    <property type="entry name" value="2Fe2S_fd_BS"/>
</dbReference>
<dbReference type="PROSITE" id="PS51085">
    <property type="entry name" value="2FE2S_FER_2"/>
    <property type="match status" value="1"/>
</dbReference>
<evidence type="ECO:0000313" key="2">
    <source>
        <dbReference type="EMBL" id="MDP8568356.1"/>
    </source>
</evidence>
<accession>A0ABT9JV11</accession>
<evidence type="ECO:0000313" key="3">
    <source>
        <dbReference type="Proteomes" id="UP001225906"/>
    </source>
</evidence>
<dbReference type="Gene3D" id="3.10.20.30">
    <property type="match status" value="1"/>
</dbReference>
<dbReference type="InterPro" id="IPR012675">
    <property type="entry name" value="Beta-grasp_dom_sf"/>
</dbReference>
<comment type="caution">
    <text evidence="2">The sequence shown here is derived from an EMBL/GenBank/DDBJ whole genome shotgun (WGS) entry which is preliminary data.</text>
</comment>
<sequence length="137" mass="15560">MISIRSQHSRFSLLPHETLLEGLERTGHEVEYQCRGGYCGACRVRMLDGEVEYLEQPLAFIAADEILPCCCVPKSDIRLDCELRFELQSAQMQDELFPAQQSLFDEALFAPAHMPVKKTPRRRVGKTSIQASNLSLF</sequence>
<protein>
    <submittedName>
        <fullName evidence="2">Class I ribonucleotide reductase maintenance protein YfaE</fullName>
    </submittedName>
</protein>
<dbReference type="InterPro" id="IPR001041">
    <property type="entry name" value="2Fe-2S_ferredoxin-type"/>
</dbReference>